<feature type="domain" description="Tyr recombinase" evidence="6">
    <location>
        <begin position="117"/>
        <end position="330"/>
    </location>
</feature>
<dbReference type="PROSITE" id="PS51898">
    <property type="entry name" value="TYR_RECOMBINASE"/>
    <property type="match status" value="1"/>
</dbReference>
<keyword evidence="11" id="KW-1185">Reference proteome</keyword>
<organism evidence="9 10">
    <name type="scientific">Haloplanus aerogenes</name>
    <dbReference type="NCBI Taxonomy" id="660522"/>
    <lineage>
        <taxon>Archaea</taxon>
        <taxon>Methanobacteriati</taxon>
        <taxon>Methanobacteriota</taxon>
        <taxon>Stenosarchaea group</taxon>
        <taxon>Halobacteria</taxon>
        <taxon>Halobacteriales</taxon>
        <taxon>Haloferacaceae</taxon>
        <taxon>Haloplanus</taxon>
    </lineage>
</organism>
<feature type="region of interest" description="Disordered" evidence="5">
    <location>
        <begin position="254"/>
        <end position="280"/>
    </location>
</feature>
<dbReference type="EMBL" id="REFS01000001">
    <property type="protein sequence ID" value="RMB25401.1"/>
    <property type="molecule type" value="Genomic_DNA"/>
</dbReference>
<dbReference type="InterPro" id="IPR002104">
    <property type="entry name" value="Integrase_catalytic"/>
</dbReference>
<dbReference type="PANTHER" id="PTHR30349">
    <property type="entry name" value="PHAGE INTEGRASE-RELATED"/>
    <property type="match status" value="1"/>
</dbReference>
<dbReference type="InterPro" id="IPR050090">
    <property type="entry name" value="Tyrosine_recombinase_XerCD"/>
</dbReference>
<reference evidence="9" key="3">
    <citation type="submission" date="2018-10" db="EMBL/GenBank/DDBJ databases">
        <authorList>
            <person name="Whitman W."/>
            <person name="Huntemann M."/>
            <person name="Clum A."/>
            <person name="Pillay M."/>
            <person name="Palaniappan K."/>
            <person name="Varghese N."/>
            <person name="Mikhailova N."/>
            <person name="Stamatis D."/>
            <person name="Reddy T."/>
            <person name="Daum C."/>
            <person name="Shapiro N."/>
            <person name="Ivanova N."/>
            <person name="Kyrpides N."/>
            <person name="Woyke T."/>
        </authorList>
    </citation>
    <scope>NUCLEOTIDE SEQUENCE</scope>
    <source>
        <strain evidence="9">CGMCC 1.10124</strain>
    </source>
</reference>
<evidence type="ECO:0000313" key="10">
    <source>
        <dbReference type="Proteomes" id="UP000277326"/>
    </source>
</evidence>
<feature type="domain" description="Core-binding (CB)" evidence="7">
    <location>
        <begin position="8"/>
        <end position="93"/>
    </location>
</feature>
<evidence type="ECO:0000259" key="7">
    <source>
        <dbReference type="PROSITE" id="PS51900"/>
    </source>
</evidence>
<dbReference type="RefSeq" id="WP_121919206.1">
    <property type="nucleotide sequence ID" value="NZ_CP034145.1"/>
</dbReference>
<dbReference type="Pfam" id="PF00589">
    <property type="entry name" value="Phage_integrase"/>
    <property type="match status" value="1"/>
</dbReference>
<keyword evidence="2 4" id="KW-0238">DNA-binding</keyword>
<dbReference type="PANTHER" id="PTHR30349:SF41">
    <property type="entry name" value="INTEGRASE_RECOMBINASE PROTEIN MJ0367-RELATED"/>
    <property type="match status" value="1"/>
</dbReference>
<dbReference type="SUPFAM" id="SSF56349">
    <property type="entry name" value="DNA breaking-rejoining enzymes"/>
    <property type="match status" value="1"/>
</dbReference>
<dbReference type="Pfam" id="PF02899">
    <property type="entry name" value="Phage_int_SAM_1"/>
    <property type="match status" value="1"/>
</dbReference>
<name>A0A3M0DTU3_9EURY</name>
<reference evidence="9 10" key="1">
    <citation type="journal article" date="2015" name="Stand. Genomic Sci.">
        <title>Genomic Encyclopedia of Bacterial and Archaeal Type Strains, Phase III: the genomes of soil and plant-associated and newly described type strains.</title>
        <authorList>
            <person name="Whitman W.B."/>
            <person name="Woyke T."/>
            <person name="Klenk H.P."/>
            <person name="Zhou Y."/>
            <person name="Lilburn T.G."/>
            <person name="Beck B.J."/>
            <person name="De Vos P."/>
            <person name="Vandamme P."/>
            <person name="Eisen J.A."/>
            <person name="Garrity G."/>
            <person name="Hugenholtz P."/>
            <person name="Kyrpides N.C."/>
        </authorList>
    </citation>
    <scope>NUCLEOTIDE SEQUENCE [LARGE SCALE GENOMIC DNA]</scope>
    <source>
        <strain evidence="9 10">CGMCC 1.10124</strain>
    </source>
</reference>
<dbReference type="GO" id="GO:0003677">
    <property type="term" value="F:DNA binding"/>
    <property type="evidence" value="ECO:0007669"/>
    <property type="project" value="UniProtKB-UniRule"/>
</dbReference>
<evidence type="ECO:0000256" key="5">
    <source>
        <dbReference type="SAM" id="MobiDB-lite"/>
    </source>
</evidence>
<evidence type="ECO:0000313" key="8">
    <source>
        <dbReference type="EMBL" id="AZH25671.1"/>
    </source>
</evidence>
<protein>
    <submittedName>
        <fullName evidence="8">Site-specific integrase</fullName>
    </submittedName>
    <submittedName>
        <fullName evidence="9">Site-specific recombinase XerD</fullName>
    </submittedName>
</protein>
<dbReference type="KEGG" id="haer:DU502_09895"/>
<evidence type="ECO:0000256" key="2">
    <source>
        <dbReference type="ARBA" id="ARBA00023125"/>
    </source>
</evidence>
<dbReference type="Gene3D" id="1.10.443.10">
    <property type="entry name" value="Intergrase catalytic core"/>
    <property type="match status" value="1"/>
</dbReference>
<dbReference type="Proteomes" id="UP000277326">
    <property type="component" value="Unassembled WGS sequence"/>
</dbReference>
<evidence type="ECO:0000259" key="6">
    <source>
        <dbReference type="PROSITE" id="PS51898"/>
    </source>
</evidence>
<dbReference type="EMBL" id="CP034145">
    <property type="protein sequence ID" value="AZH25671.1"/>
    <property type="molecule type" value="Genomic_DNA"/>
</dbReference>
<evidence type="ECO:0000313" key="11">
    <source>
        <dbReference type="Proteomes" id="UP000282007"/>
    </source>
</evidence>
<keyword evidence="1" id="KW-0229">DNA integration</keyword>
<keyword evidence="3" id="KW-0233">DNA recombination</keyword>
<sequence>MSDELEPIEPDEAVQMYLHERRPEVASSTLQSHEYRLKHLLRWCQQEDVDNLNELSGRDLHRYKLWRQEDGDLTKASLKTQMDTVRVFVRFCESIDAVVPDLHEKVLSPTLSGSDNQRDVMLESERAEEILGHLRRFEYASLEHILLRLLWRTGVRAGGVRALDVDDYDSDEERLKVQHREATPLKNKDDGERYIALTTETCTVVEDWLAYERPDVIDDEGREPLLATKQGRPHISTVRDIVYRWTRPCQYGSGCPHDRDPDECEAEKHGHASKCPSSVSSHAVRRGAITHFLTEDVPEKVVSDRMNVSQEVLDQHYDRRSEEVKVEQRREYLDEM</sequence>
<dbReference type="PROSITE" id="PS51900">
    <property type="entry name" value="CB"/>
    <property type="match status" value="1"/>
</dbReference>
<accession>A0A3M0DTU3</accession>
<dbReference type="GO" id="GO:0006310">
    <property type="term" value="P:DNA recombination"/>
    <property type="evidence" value="ECO:0007669"/>
    <property type="project" value="UniProtKB-KW"/>
</dbReference>
<dbReference type="GO" id="GO:0015074">
    <property type="term" value="P:DNA integration"/>
    <property type="evidence" value="ECO:0007669"/>
    <property type="project" value="UniProtKB-KW"/>
</dbReference>
<dbReference type="GeneID" id="38471599"/>
<dbReference type="InterPro" id="IPR011010">
    <property type="entry name" value="DNA_brk_join_enz"/>
</dbReference>
<dbReference type="AlphaFoldDB" id="A0A3M0DTU3"/>
<proteinExistence type="predicted"/>
<dbReference type="InterPro" id="IPR044068">
    <property type="entry name" value="CB"/>
</dbReference>
<dbReference type="OrthoDB" id="198497at2157"/>
<gene>
    <name evidence="9" type="ORF">ATH50_0490</name>
    <name evidence="8" type="ORF">DU502_09895</name>
</gene>
<dbReference type="Proteomes" id="UP000282007">
    <property type="component" value="Chromosome"/>
</dbReference>
<reference evidence="8 11" key="2">
    <citation type="submission" date="2018-07" db="EMBL/GenBank/DDBJ databases">
        <title>Genome sequences of Haloplanus aerogenes JCM 16430T.</title>
        <authorList>
            <person name="Kim Y.B."/>
            <person name="Roh S.W."/>
        </authorList>
    </citation>
    <scope>NUCLEOTIDE SEQUENCE [LARGE SCALE GENOMIC DNA]</scope>
    <source>
        <strain evidence="8 11">JCM 16430</strain>
    </source>
</reference>
<dbReference type="InterPro" id="IPR010998">
    <property type="entry name" value="Integrase_recombinase_N"/>
</dbReference>
<dbReference type="Gene3D" id="1.10.150.130">
    <property type="match status" value="1"/>
</dbReference>
<evidence type="ECO:0000256" key="1">
    <source>
        <dbReference type="ARBA" id="ARBA00022908"/>
    </source>
</evidence>
<evidence type="ECO:0000256" key="3">
    <source>
        <dbReference type="ARBA" id="ARBA00023172"/>
    </source>
</evidence>
<dbReference type="InterPro" id="IPR004107">
    <property type="entry name" value="Integrase_SAM-like_N"/>
</dbReference>
<dbReference type="CDD" id="cd00397">
    <property type="entry name" value="DNA_BRE_C"/>
    <property type="match status" value="1"/>
</dbReference>
<feature type="compositionally biased region" description="Basic and acidic residues" evidence="5">
    <location>
        <begin position="256"/>
        <end position="270"/>
    </location>
</feature>
<evidence type="ECO:0000256" key="4">
    <source>
        <dbReference type="PROSITE-ProRule" id="PRU01248"/>
    </source>
</evidence>
<evidence type="ECO:0000313" key="9">
    <source>
        <dbReference type="EMBL" id="RMB25401.1"/>
    </source>
</evidence>
<dbReference type="InterPro" id="IPR013762">
    <property type="entry name" value="Integrase-like_cat_sf"/>
</dbReference>